<dbReference type="InterPro" id="IPR035906">
    <property type="entry name" value="MetI-like_sf"/>
</dbReference>
<dbReference type="GO" id="GO:0035435">
    <property type="term" value="P:phosphate ion transmembrane transport"/>
    <property type="evidence" value="ECO:0007669"/>
    <property type="project" value="InterPro"/>
</dbReference>
<dbReference type="KEGG" id="nhm:NHE_0453"/>
<dbReference type="GO" id="GO:0005886">
    <property type="term" value="C:plasma membrane"/>
    <property type="evidence" value="ECO:0007669"/>
    <property type="project" value="UniProtKB-SubCell"/>
</dbReference>
<feature type="transmembrane region" description="Helical" evidence="9">
    <location>
        <begin position="294"/>
        <end position="319"/>
    </location>
</feature>
<evidence type="ECO:0000256" key="1">
    <source>
        <dbReference type="ARBA" id="ARBA00004651"/>
    </source>
</evidence>
<feature type="transmembrane region" description="Helical" evidence="9">
    <location>
        <begin position="182"/>
        <end position="204"/>
    </location>
</feature>
<protein>
    <recommendedName>
        <fullName evidence="3 9">Phosphate transport system permease protein PstA</fullName>
    </recommendedName>
</protein>
<dbReference type="CDD" id="cd06261">
    <property type="entry name" value="TM_PBP2"/>
    <property type="match status" value="1"/>
</dbReference>
<feature type="transmembrane region" description="Helical" evidence="9">
    <location>
        <begin position="251"/>
        <end position="273"/>
    </location>
</feature>
<organism evidence="11 12">
    <name type="scientific">Neorickettsia helminthoeca str. Oregon</name>
    <dbReference type="NCBI Taxonomy" id="1286528"/>
    <lineage>
        <taxon>Bacteria</taxon>
        <taxon>Pseudomonadati</taxon>
        <taxon>Pseudomonadota</taxon>
        <taxon>Alphaproteobacteria</taxon>
        <taxon>Rickettsiales</taxon>
        <taxon>Anaplasmataceae</taxon>
        <taxon>Neorickettsia</taxon>
    </lineage>
</organism>
<dbReference type="HOGENOM" id="CLU_033621_2_1_5"/>
<dbReference type="GO" id="GO:0005315">
    <property type="term" value="F:phosphate transmembrane transporter activity"/>
    <property type="evidence" value="ECO:0007669"/>
    <property type="project" value="InterPro"/>
</dbReference>
<dbReference type="EMBL" id="CP007481">
    <property type="protein sequence ID" value="AHX11397.1"/>
    <property type="molecule type" value="Genomic_DNA"/>
</dbReference>
<dbReference type="PROSITE" id="PS50928">
    <property type="entry name" value="ABC_TM1"/>
    <property type="match status" value="1"/>
</dbReference>
<evidence type="ECO:0000256" key="4">
    <source>
        <dbReference type="ARBA" id="ARBA00022448"/>
    </source>
</evidence>
<dbReference type="InterPro" id="IPR005672">
    <property type="entry name" value="Phosphate_PstA"/>
</dbReference>
<dbReference type="Gene3D" id="1.10.3720.10">
    <property type="entry name" value="MetI-like"/>
    <property type="match status" value="1"/>
</dbReference>
<dbReference type="SUPFAM" id="SSF161098">
    <property type="entry name" value="MetI-like"/>
    <property type="match status" value="1"/>
</dbReference>
<dbReference type="RefSeq" id="WP_038559423.1">
    <property type="nucleotide sequence ID" value="NZ_CP007481.1"/>
</dbReference>
<proteinExistence type="inferred from homology"/>
<evidence type="ECO:0000256" key="5">
    <source>
        <dbReference type="ARBA" id="ARBA00022475"/>
    </source>
</evidence>
<comment type="subcellular location">
    <subcellularLocation>
        <location evidence="9">Cell inner membrane</location>
        <topology evidence="9">Multi-pass membrane protein</topology>
    </subcellularLocation>
    <subcellularLocation>
        <location evidence="1">Cell membrane</location>
        <topology evidence="1">Multi-pass membrane protein</topology>
    </subcellularLocation>
</comment>
<keyword evidence="8 9" id="KW-0472">Membrane</keyword>
<feature type="transmembrane region" description="Helical" evidence="9">
    <location>
        <begin position="20"/>
        <end position="43"/>
    </location>
</feature>
<keyword evidence="7 9" id="KW-1133">Transmembrane helix</keyword>
<name>X5GWG3_9RICK</name>
<accession>X5GWG3</accession>
<keyword evidence="12" id="KW-1185">Reference proteome</keyword>
<dbReference type="Proteomes" id="UP000023755">
    <property type="component" value="Chromosome"/>
</dbReference>
<feature type="transmembrane region" description="Helical" evidence="9">
    <location>
        <begin position="369"/>
        <end position="388"/>
    </location>
</feature>
<dbReference type="OrthoDB" id="9807065at2"/>
<evidence type="ECO:0000313" key="12">
    <source>
        <dbReference type="Proteomes" id="UP000023755"/>
    </source>
</evidence>
<evidence type="ECO:0000313" key="11">
    <source>
        <dbReference type="EMBL" id="AHX11397.1"/>
    </source>
</evidence>
<feature type="transmembrane region" description="Helical" evidence="9">
    <location>
        <begin position="225"/>
        <end position="245"/>
    </location>
</feature>
<sequence length="397" mass="44585">MNINYLRLKLTKRGFVNKIFSLFCILCAFVPVFLLFTMLFSIFSGAYNGLQQTKFFIDLDEIGITTKDSRYQIREKLIKYLKIQIPWETDIFTLMNFLSNYSTHEVMDAIHKEQKKIWITISGEGDVLHKYKGTSNPEMRRILKYFDERALLKKTFNYKLFTNPDSRDSSQTGIMGALVGSLYTIFVSLLVSFPVGVLTALWIGEYLGKGNITRILEVSVNNLSSTPPIIFGVLGLSFYINFLGLPRSSPLVGGLTLAFMMFPILVISSLHAIRSVPDTIKQAAFALGASKVQVILHHVLPLSVPGIMTGTVLGIARIIGESAPLLMIGMVAFVGNIPSKITEPANVFAVQIYIWATSSDIAMTEKTSVIILILLLLLFLLNCVVYLIRKIFHYDFY</sequence>
<keyword evidence="6 9" id="KW-0812">Transmembrane</keyword>
<keyword evidence="5 9" id="KW-1003">Cell membrane</keyword>
<keyword evidence="4" id="KW-0813">Transport</keyword>
<dbReference type="AlphaFoldDB" id="X5GWG3"/>
<evidence type="ECO:0000256" key="6">
    <source>
        <dbReference type="ARBA" id="ARBA00022692"/>
    </source>
</evidence>
<evidence type="ECO:0000256" key="8">
    <source>
        <dbReference type="ARBA" id="ARBA00023136"/>
    </source>
</evidence>
<dbReference type="PANTHER" id="PTHR43470">
    <property type="entry name" value="PHOSPHATE TRANSPORT SYSTEM PERMEASE PROTEIN PSTA-RELATED"/>
    <property type="match status" value="1"/>
</dbReference>
<dbReference type="PANTHER" id="PTHR43470:SF3">
    <property type="entry name" value="PHOSPHATE TRANSPORT SYSTEM PERMEASE PROTEIN PSTA-RELATED"/>
    <property type="match status" value="1"/>
</dbReference>
<evidence type="ECO:0000259" key="10">
    <source>
        <dbReference type="PROSITE" id="PS50928"/>
    </source>
</evidence>
<feature type="domain" description="ABC transmembrane type-1" evidence="10">
    <location>
        <begin position="178"/>
        <end position="382"/>
    </location>
</feature>
<dbReference type="InterPro" id="IPR000515">
    <property type="entry name" value="MetI-like"/>
</dbReference>
<evidence type="ECO:0000256" key="7">
    <source>
        <dbReference type="ARBA" id="ARBA00022989"/>
    </source>
</evidence>
<gene>
    <name evidence="11" type="primary">pstA</name>
    <name evidence="11" type="ORF">NHE_0453</name>
</gene>
<dbReference type="Pfam" id="PF00528">
    <property type="entry name" value="BPD_transp_1"/>
    <property type="match status" value="1"/>
</dbReference>
<dbReference type="NCBIfam" id="TIGR00974">
    <property type="entry name" value="3a0107s02c"/>
    <property type="match status" value="1"/>
</dbReference>
<evidence type="ECO:0000256" key="9">
    <source>
        <dbReference type="RuleBase" id="RU363043"/>
    </source>
</evidence>
<comment type="similarity">
    <text evidence="2 9">Belongs to the binding-protein-dependent transport system permease family. CysTW subfamily.</text>
</comment>
<evidence type="ECO:0000256" key="3">
    <source>
        <dbReference type="ARBA" id="ARBA00016864"/>
    </source>
</evidence>
<reference evidence="11 12" key="1">
    <citation type="submission" date="2014-03" db="EMBL/GenBank/DDBJ databases">
        <title>Sequencing and Comparison of Genomes and Transcriptome Profiles of Human Ehrlichiosis Agents.</title>
        <authorList>
            <person name="Lin M."/>
            <person name="Daugherty S.C."/>
            <person name="Nagaraj S."/>
            <person name="Cheng Z."/>
            <person name="Xiong Q."/>
            <person name="Lin F.-Y."/>
            <person name="Sengamalay N."/>
            <person name="Ott S."/>
            <person name="Godinez A."/>
            <person name="Tallon L.J."/>
            <person name="Sadzewicz L."/>
            <person name="Fraser C.M."/>
            <person name="Dunning Hotopp J.C."/>
            <person name="Rikihisa Y."/>
        </authorList>
    </citation>
    <scope>NUCLEOTIDE SEQUENCE [LARGE SCALE GENOMIC DNA]</scope>
    <source>
        <strain evidence="11 12">Oregon</strain>
    </source>
</reference>
<dbReference type="STRING" id="1286528.NHE_0453"/>
<evidence type="ECO:0000256" key="2">
    <source>
        <dbReference type="ARBA" id="ARBA00007069"/>
    </source>
</evidence>